<sequence length="122" mass="13670">MAPRGRSRRAARAAPAPESTEEAGQGAPARGAPQAVESLSRLNRDYHIAGALREKVLLPRRCSFLMPVPERLMPFMIEAGFGHVIQLRDFSFDAPLMSAFVERWRSETHTFCLPWCECTITL</sequence>
<evidence type="ECO:0000259" key="2">
    <source>
        <dbReference type="Pfam" id="PF10536"/>
    </source>
</evidence>
<feature type="domain" description="Aminotransferase-like plant mobile" evidence="2">
    <location>
        <begin position="80"/>
        <end position="122"/>
    </location>
</feature>
<evidence type="ECO:0000313" key="4">
    <source>
        <dbReference type="Proteomes" id="UP001341840"/>
    </source>
</evidence>
<feature type="compositionally biased region" description="Low complexity" evidence="1">
    <location>
        <begin position="12"/>
        <end position="35"/>
    </location>
</feature>
<dbReference type="PANTHER" id="PTHR46033">
    <property type="entry name" value="PROTEIN MAIN-LIKE 2"/>
    <property type="match status" value="1"/>
</dbReference>
<gene>
    <name evidence="3" type="ORF">PIB30_046565</name>
</gene>
<keyword evidence="4" id="KW-1185">Reference proteome</keyword>
<dbReference type="Pfam" id="PF10536">
    <property type="entry name" value="PMD"/>
    <property type="match status" value="1"/>
</dbReference>
<evidence type="ECO:0000256" key="1">
    <source>
        <dbReference type="SAM" id="MobiDB-lite"/>
    </source>
</evidence>
<organism evidence="3 4">
    <name type="scientific">Stylosanthes scabra</name>
    <dbReference type="NCBI Taxonomy" id="79078"/>
    <lineage>
        <taxon>Eukaryota</taxon>
        <taxon>Viridiplantae</taxon>
        <taxon>Streptophyta</taxon>
        <taxon>Embryophyta</taxon>
        <taxon>Tracheophyta</taxon>
        <taxon>Spermatophyta</taxon>
        <taxon>Magnoliopsida</taxon>
        <taxon>eudicotyledons</taxon>
        <taxon>Gunneridae</taxon>
        <taxon>Pentapetalae</taxon>
        <taxon>rosids</taxon>
        <taxon>fabids</taxon>
        <taxon>Fabales</taxon>
        <taxon>Fabaceae</taxon>
        <taxon>Papilionoideae</taxon>
        <taxon>50 kb inversion clade</taxon>
        <taxon>dalbergioids sensu lato</taxon>
        <taxon>Dalbergieae</taxon>
        <taxon>Pterocarpus clade</taxon>
        <taxon>Stylosanthes</taxon>
    </lineage>
</organism>
<dbReference type="InterPro" id="IPR044824">
    <property type="entry name" value="MAIN-like"/>
</dbReference>
<dbReference type="InterPro" id="IPR019557">
    <property type="entry name" value="AminoTfrase-like_pln_mobile"/>
</dbReference>
<evidence type="ECO:0000313" key="3">
    <source>
        <dbReference type="EMBL" id="MED6172059.1"/>
    </source>
</evidence>
<feature type="compositionally biased region" description="Basic residues" evidence="1">
    <location>
        <begin position="1"/>
        <end position="11"/>
    </location>
</feature>
<dbReference type="Proteomes" id="UP001341840">
    <property type="component" value="Unassembled WGS sequence"/>
</dbReference>
<name>A0ABU6VFW2_9FABA</name>
<dbReference type="PANTHER" id="PTHR46033:SF8">
    <property type="entry name" value="PROTEIN MAINTENANCE OF MERISTEMS-LIKE"/>
    <property type="match status" value="1"/>
</dbReference>
<accession>A0ABU6VFW2</accession>
<comment type="caution">
    <text evidence="3">The sequence shown here is derived from an EMBL/GenBank/DDBJ whole genome shotgun (WGS) entry which is preliminary data.</text>
</comment>
<reference evidence="3 4" key="1">
    <citation type="journal article" date="2023" name="Plants (Basel)">
        <title>Bridging the Gap: Combining Genomics and Transcriptomics Approaches to Understand Stylosanthes scabra, an Orphan Legume from the Brazilian Caatinga.</title>
        <authorList>
            <person name="Ferreira-Neto J.R.C."/>
            <person name="da Silva M.D."/>
            <person name="Binneck E."/>
            <person name="de Melo N.F."/>
            <person name="da Silva R.H."/>
            <person name="de Melo A.L.T.M."/>
            <person name="Pandolfi V."/>
            <person name="Bustamante F.O."/>
            <person name="Brasileiro-Vidal A.C."/>
            <person name="Benko-Iseppon A.M."/>
        </authorList>
    </citation>
    <scope>NUCLEOTIDE SEQUENCE [LARGE SCALE GENOMIC DNA]</scope>
    <source>
        <tissue evidence="3">Leaves</tissue>
    </source>
</reference>
<protein>
    <recommendedName>
        <fullName evidence="2">Aminotransferase-like plant mobile domain-containing protein</fullName>
    </recommendedName>
</protein>
<proteinExistence type="predicted"/>
<feature type="region of interest" description="Disordered" evidence="1">
    <location>
        <begin position="1"/>
        <end position="35"/>
    </location>
</feature>
<dbReference type="EMBL" id="JASCZI010151326">
    <property type="protein sequence ID" value="MED6172059.1"/>
    <property type="molecule type" value="Genomic_DNA"/>
</dbReference>